<evidence type="ECO:0000313" key="4">
    <source>
        <dbReference type="Proteomes" id="UP000076871"/>
    </source>
</evidence>
<gene>
    <name evidence="3" type="ORF">LAESUDRAFT_652672</name>
</gene>
<feature type="region of interest" description="Disordered" evidence="1">
    <location>
        <begin position="452"/>
        <end position="487"/>
    </location>
</feature>
<name>A0A165EEU7_9APHY</name>
<dbReference type="STRING" id="1314785.A0A165EEU7"/>
<feature type="transmembrane region" description="Helical" evidence="2">
    <location>
        <begin position="217"/>
        <end position="238"/>
    </location>
</feature>
<feature type="transmembrane region" description="Helical" evidence="2">
    <location>
        <begin position="250"/>
        <end position="268"/>
    </location>
</feature>
<proteinExistence type="predicted"/>
<dbReference type="GeneID" id="63821405"/>
<dbReference type="Gene3D" id="3.80.10.10">
    <property type="entry name" value="Ribonuclease Inhibitor"/>
    <property type="match status" value="2"/>
</dbReference>
<dbReference type="SUPFAM" id="SSF52047">
    <property type="entry name" value="RNI-like"/>
    <property type="match status" value="1"/>
</dbReference>
<dbReference type="InterPro" id="IPR032675">
    <property type="entry name" value="LRR_dom_sf"/>
</dbReference>
<keyword evidence="4" id="KW-1185">Reference proteome</keyword>
<sequence>MNGLSESTDHEQPTETTALLVERRWPRGQEPSPHLPLVEPVILHIQTKDIDACSRAELCPYVLSGRAEETAFLLVVLLRLRGSVVSSPTYDSDIWRAWMNERERAESIQQLDRRILQEWSDFLADDRSAEEIGEVLWSSFYYRRVLSSSVLVVDFLSKSDVPPELLTDRLFLLSIRRTWRQGRAIPLGDRSLVERLLCRLDAVCTPRVLHAIDLSFLIAYLKWSLSIIPPLLVLAAFLSHLPFAPSPDDFAYAVLFFAFSWIVLELHTPRSPSPLYFLPFESILPLATLIWHGIFHIILPVVVFFLPALILSLLLLSTSLYDIFPSVMMSYASAPAPIEARTAFLSLFAVIFLLMICSLVMLVLIYPSLSSDEAVDRWDRYSKPVGLQARKALFRVVAAYSAPHLFPPPLNLIQLLVRIPVMFLSTVGGANWMPAAETVNKALWRLTVAPLGSSHASSNKSNPSARPTKRRKNGTQPTEEDLPTPLAQASAPTATALSIRSLPSPGVPSLANLCIRVFAGNLAKLHSNATVWEDVRAWLKALPDYLVARVFAGLKATCPTILSNGLIVAYFLRGTSIALDRSLPGANRHTIAAIRESPDSSSLQELEISDFDKEPDSLFASVVAKLPHLRMLVLRGCAKVGEKTTQAISKSCPQLAVLNLNYTSVTPASLAPVLLSCHGLEVLKVAGISSWTDASFAKLWSALSTHEGLCLTNIRTLKLRQTSLGEAALGPFLSICPNLQRVDLSFTLVRYPSQLLAGKPLEKLSLTSTKVTSNELVATLPLFPKLITLNIAALGGGQGSSAAISNTSAMNMTDQTLRDITNVLAGFTHIERVNLVGNSKLGITGRRDSAIAEFVRRVGRRCKMLNLASIPSLRSSDLEGLVPDTVAEGPSALRVLILNNTVVDDEAAPFISSCPDLETLSVGGTRFTSAGLFPIIDACMKLQKLDLTSCRGVKVGERRRFFEVWEEEWHDARSR</sequence>
<dbReference type="Proteomes" id="UP000076871">
    <property type="component" value="Unassembled WGS sequence"/>
</dbReference>
<organism evidence="3 4">
    <name type="scientific">Laetiporus sulphureus 93-53</name>
    <dbReference type="NCBI Taxonomy" id="1314785"/>
    <lineage>
        <taxon>Eukaryota</taxon>
        <taxon>Fungi</taxon>
        <taxon>Dikarya</taxon>
        <taxon>Basidiomycota</taxon>
        <taxon>Agaricomycotina</taxon>
        <taxon>Agaricomycetes</taxon>
        <taxon>Polyporales</taxon>
        <taxon>Laetiporus</taxon>
    </lineage>
</organism>
<evidence type="ECO:0000256" key="2">
    <source>
        <dbReference type="SAM" id="Phobius"/>
    </source>
</evidence>
<dbReference type="AlphaFoldDB" id="A0A165EEU7"/>
<dbReference type="OrthoDB" id="550575at2759"/>
<feature type="compositionally biased region" description="Low complexity" evidence="1">
    <location>
        <begin position="453"/>
        <end position="465"/>
    </location>
</feature>
<dbReference type="GO" id="GO:0019005">
    <property type="term" value="C:SCF ubiquitin ligase complex"/>
    <property type="evidence" value="ECO:0007669"/>
    <property type="project" value="TreeGrafter"/>
</dbReference>
<dbReference type="EMBL" id="KV427622">
    <property type="protein sequence ID" value="KZT06901.1"/>
    <property type="molecule type" value="Genomic_DNA"/>
</dbReference>
<evidence type="ECO:0000313" key="3">
    <source>
        <dbReference type="EMBL" id="KZT06901.1"/>
    </source>
</evidence>
<dbReference type="RefSeq" id="XP_040764641.1">
    <property type="nucleotide sequence ID" value="XM_040904375.1"/>
</dbReference>
<reference evidence="3 4" key="1">
    <citation type="journal article" date="2016" name="Mol. Biol. Evol.">
        <title>Comparative Genomics of Early-Diverging Mushroom-Forming Fungi Provides Insights into the Origins of Lignocellulose Decay Capabilities.</title>
        <authorList>
            <person name="Nagy L.G."/>
            <person name="Riley R."/>
            <person name="Tritt A."/>
            <person name="Adam C."/>
            <person name="Daum C."/>
            <person name="Floudas D."/>
            <person name="Sun H."/>
            <person name="Yadav J.S."/>
            <person name="Pangilinan J."/>
            <person name="Larsson K.H."/>
            <person name="Matsuura K."/>
            <person name="Barry K."/>
            <person name="Labutti K."/>
            <person name="Kuo R."/>
            <person name="Ohm R.A."/>
            <person name="Bhattacharya S.S."/>
            <person name="Shirouzu T."/>
            <person name="Yoshinaga Y."/>
            <person name="Martin F.M."/>
            <person name="Grigoriev I.V."/>
            <person name="Hibbett D.S."/>
        </authorList>
    </citation>
    <scope>NUCLEOTIDE SEQUENCE [LARGE SCALE GENOMIC DNA]</scope>
    <source>
        <strain evidence="3 4">93-53</strain>
    </source>
</reference>
<feature type="transmembrane region" description="Helical" evidence="2">
    <location>
        <begin position="344"/>
        <end position="366"/>
    </location>
</feature>
<keyword evidence="2" id="KW-1133">Transmembrane helix</keyword>
<dbReference type="GO" id="GO:0031146">
    <property type="term" value="P:SCF-dependent proteasomal ubiquitin-dependent protein catabolic process"/>
    <property type="evidence" value="ECO:0007669"/>
    <property type="project" value="TreeGrafter"/>
</dbReference>
<accession>A0A165EEU7</accession>
<dbReference type="InParanoid" id="A0A165EEU7"/>
<keyword evidence="2" id="KW-0472">Membrane</keyword>
<evidence type="ECO:0008006" key="5">
    <source>
        <dbReference type="Google" id="ProtNLM"/>
    </source>
</evidence>
<feature type="transmembrane region" description="Helical" evidence="2">
    <location>
        <begin position="304"/>
        <end position="324"/>
    </location>
</feature>
<protein>
    <recommendedName>
        <fullName evidence="5">RNI-like protein</fullName>
    </recommendedName>
</protein>
<evidence type="ECO:0000256" key="1">
    <source>
        <dbReference type="SAM" id="MobiDB-lite"/>
    </source>
</evidence>
<keyword evidence="2" id="KW-0812">Transmembrane</keyword>
<dbReference type="PANTHER" id="PTHR13318">
    <property type="entry name" value="PARTNER OF PAIRED, ISOFORM B-RELATED"/>
    <property type="match status" value="1"/>
</dbReference>